<gene>
    <name evidence="1" type="ORF">BU24DRAFT_423810</name>
</gene>
<protein>
    <submittedName>
        <fullName evidence="1">Uncharacterized protein</fullName>
    </submittedName>
</protein>
<dbReference type="EMBL" id="ML978070">
    <property type="protein sequence ID" value="KAF2014903.1"/>
    <property type="molecule type" value="Genomic_DNA"/>
</dbReference>
<name>A0A6A5XPN4_9PLEO</name>
<dbReference type="AlphaFoldDB" id="A0A6A5XPN4"/>
<organism evidence="1 2">
    <name type="scientific">Aaosphaeria arxii CBS 175.79</name>
    <dbReference type="NCBI Taxonomy" id="1450172"/>
    <lineage>
        <taxon>Eukaryota</taxon>
        <taxon>Fungi</taxon>
        <taxon>Dikarya</taxon>
        <taxon>Ascomycota</taxon>
        <taxon>Pezizomycotina</taxon>
        <taxon>Dothideomycetes</taxon>
        <taxon>Pleosporomycetidae</taxon>
        <taxon>Pleosporales</taxon>
        <taxon>Pleosporales incertae sedis</taxon>
        <taxon>Aaosphaeria</taxon>
    </lineage>
</organism>
<dbReference type="GeneID" id="54285744"/>
<keyword evidence="2" id="KW-1185">Reference proteome</keyword>
<accession>A0A6A5XPN4</accession>
<proteinExistence type="predicted"/>
<reference evidence="1" key="1">
    <citation type="journal article" date="2020" name="Stud. Mycol.">
        <title>101 Dothideomycetes genomes: a test case for predicting lifestyles and emergence of pathogens.</title>
        <authorList>
            <person name="Haridas S."/>
            <person name="Albert R."/>
            <person name="Binder M."/>
            <person name="Bloem J."/>
            <person name="Labutti K."/>
            <person name="Salamov A."/>
            <person name="Andreopoulos B."/>
            <person name="Baker S."/>
            <person name="Barry K."/>
            <person name="Bills G."/>
            <person name="Bluhm B."/>
            <person name="Cannon C."/>
            <person name="Castanera R."/>
            <person name="Culley D."/>
            <person name="Daum C."/>
            <person name="Ezra D."/>
            <person name="Gonzalez J."/>
            <person name="Henrissat B."/>
            <person name="Kuo A."/>
            <person name="Liang C."/>
            <person name="Lipzen A."/>
            <person name="Lutzoni F."/>
            <person name="Magnuson J."/>
            <person name="Mondo S."/>
            <person name="Nolan M."/>
            <person name="Ohm R."/>
            <person name="Pangilinan J."/>
            <person name="Park H.-J."/>
            <person name="Ramirez L."/>
            <person name="Alfaro M."/>
            <person name="Sun H."/>
            <person name="Tritt A."/>
            <person name="Yoshinaga Y."/>
            <person name="Zwiers L.-H."/>
            <person name="Turgeon B."/>
            <person name="Goodwin S."/>
            <person name="Spatafora J."/>
            <person name="Crous P."/>
            <person name="Grigoriev I."/>
        </authorList>
    </citation>
    <scope>NUCLEOTIDE SEQUENCE</scope>
    <source>
        <strain evidence="1">CBS 175.79</strain>
    </source>
</reference>
<dbReference type="Proteomes" id="UP000799778">
    <property type="component" value="Unassembled WGS sequence"/>
</dbReference>
<sequence>MHPEEPATERYEPRKSACRLRELCGGLAPKPLGLCRNRSRARSMQASVQGHLKTRTEYDCTLLASANELYCVLHTAYSLLSCYTFDSRRRSTRGRC</sequence>
<evidence type="ECO:0000313" key="2">
    <source>
        <dbReference type="Proteomes" id="UP000799778"/>
    </source>
</evidence>
<dbReference type="RefSeq" id="XP_033383242.1">
    <property type="nucleotide sequence ID" value="XM_033528347.1"/>
</dbReference>
<evidence type="ECO:0000313" key="1">
    <source>
        <dbReference type="EMBL" id="KAF2014903.1"/>
    </source>
</evidence>